<proteinExistence type="predicted"/>
<dbReference type="EMBL" id="JANJYI010000006">
    <property type="protein sequence ID" value="KAK2646426.1"/>
    <property type="molecule type" value="Genomic_DNA"/>
</dbReference>
<evidence type="ECO:0000313" key="2">
    <source>
        <dbReference type="Proteomes" id="UP001280121"/>
    </source>
</evidence>
<gene>
    <name evidence="1" type="ORF">Ddye_021621</name>
</gene>
<evidence type="ECO:0000313" key="1">
    <source>
        <dbReference type="EMBL" id="KAK2646426.1"/>
    </source>
</evidence>
<sequence length="110" mass="12098">MSFLTSSNTNMKMELEDAISVEATAKEVMKESTGKLVGLKEKLLKSGLIDSLNSDKDVEIWEKWNELKTLYIDDADEIDVVEGTNAELEKRAGRNAVGDGLDGACQEQDS</sequence>
<organism evidence="1 2">
    <name type="scientific">Dipteronia dyeriana</name>
    <dbReference type="NCBI Taxonomy" id="168575"/>
    <lineage>
        <taxon>Eukaryota</taxon>
        <taxon>Viridiplantae</taxon>
        <taxon>Streptophyta</taxon>
        <taxon>Embryophyta</taxon>
        <taxon>Tracheophyta</taxon>
        <taxon>Spermatophyta</taxon>
        <taxon>Magnoliopsida</taxon>
        <taxon>eudicotyledons</taxon>
        <taxon>Gunneridae</taxon>
        <taxon>Pentapetalae</taxon>
        <taxon>rosids</taxon>
        <taxon>malvids</taxon>
        <taxon>Sapindales</taxon>
        <taxon>Sapindaceae</taxon>
        <taxon>Hippocastanoideae</taxon>
        <taxon>Acereae</taxon>
        <taxon>Dipteronia</taxon>
    </lineage>
</organism>
<dbReference type="AlphaFoldDB" id="A0AAD9WX19"/>
<comment type="caution">
    <text evidence="1">The sequence shown here is derived from an EMBL/GenBank/DDBJ whole genome shotgun (WGS) entry which is preliminary data.</text>
</comment>
<protein>
    <submittedName>
        <fullName evidence="1">Uncharacterized protein</fullName>
    </submittedName>
</protein>
<keyword evidence="2" id="KW-1185">Reference proteome</keyword>
<dbReference type="Proteomes" id="UP001280121">
    <property type="component" value="Unassembled WGS sequence"/>
</dbReference>
<name>A0AAD9WX19_9ROSI</name>
<accession>A0AAD9WX19</accession>
<reference evidence="1" key="1">
    <citation type="journal article" date="2023" name="Plant J.">
        <title>Genome sequences and population genomics provide insights into the demographic history, inbreeding, and mutation load of two 'living fossil' tree species of Dipteronia.</title>
        <authorList>
            <person name="Feng Y."/>
            <person name="Comes H.P."/>
            <person name="Chen J."/>
            <person name="Zhu S."/>
            <person name="Lu R."/>
            <person name="Zhang X."/>
            <person name="Li P."/>
            <person name="Qiu J."/>
            <person name="Olsen K.M."/>
            <person name="Qiu Y."/>
        </authorList>
    </citation>
    <scope>NUCLEOTIDE SEQUENCE</scope>
    <source>
        <strain evidence="1">KIB01</strain>
    </source>
</reference>